<reference evidence="1 2" key="1">
    <citation type="journal article" date="2017" name="Nature">
        <title>The Apostasia genome and the evolution of orchids.</title>
        <authorList>
            <person name="Zhang G.Q."/>
            <person name="Liu K.W."/>
            <person name="Li Z."/>
            <person name="Lohaus R."/>
            <person name="Hsiao Y.Y."/>
            <person name="Niu S.C."/>
            <person name="Wang J.Y."/>
            <person name="Lin Y.C."/>
            <person name="Xu Q."/>
            <person name="Chen L.J."/>
            <person name="Yoshida K."/>
            <person name="Fujiwara S."/>
            <person name="Wang Z.W."/>
            <person name="Zhang Y.Q."/>
            <person name="Mitsuda N."/>
            <person name="Wang M."/>
            <person name="Liu G.H."/>
            <person name="Pecoraro L."/>
            <person name="Huang H.X."/>
            <person name="Xiao X.J."/>
            <person name="Lin M."/>
            <person name="Wu X.Y."/>
            <person name="Wu W.L."/>
            <person name="Chen Y.Y."/>
            <person name="Chang S.B."/>
            <person name="Sakamoto S."/>
            <person name="Ohme-Takagi M."/>
            <person name="Yagi M."/>
            <person name="Zeng S.J."/>
            <person name="Shen C.Y."/>
            <person name="Yeh C.M."/>
            <person name="Luo Y.B."/>
            <person name="Tsai W.C."/>
            <person name="Van de Peer Y."/>
            <person name="Liu Z.J."/>
        </authorList>
    </citation>
    <scope>NUCLEOTIDE SEQUENCE [LARGE SCALE GENOMIC DNA]</scope>
    <source>
        <strain evidence="2">cv. Shenzhen</strain>
        <tissue evidence="1">Stem</tissue>
    </source>
</reference>
<dbReference type="EMBL" id="KZ453155">
    <property type="protein sequence ID" value="PKA47498.1"/>
    <property type="molecule type" value="Genomic_DNA"/>
</dbReference>
<gene>
    <name evidence="1" type="ORF">AXF42_Ash020668</name>
</gene>
<name>A0A2H9ZW09_9ASPA</name>
<protein>
    <submittedName>
        <fullName evidence="1">Uncharacterized protein</fullName>
    </submittedName>
</protein>
<dbReference type="Proteomes" id="UP000236161">
    <property type="component" value="Unassembled WGS sequence"/>
</dbReference>
<accession>A0A2H9ZW09</accession>
<evidence type="ECO:0000313" key="1">
    <source>
        <dbReference type="EMBL" id="PKA47498.1"/>
    </source>
</evidence>
<keyword evidence="2" id="KW-1185">Reference proteome</keyword>
<dbReference type="AlphaFoldDB" id="A0A2H9ZW09"/>
<sequence>MVLPAELWGCPLNFEAALVLDGCARNCEDELETVRLHVELQGCARNCKAVPRLLKELSGFSRNARLRHRIARFAQKCQARKIARLHEEL</sequence>
<organism evidence="1 2">
    <name type="scientific">Apostasia shenzhenica</name>
    <dbReference type="NCBI Taxonomy" id="1088818"/>
    <lineage>
        <taxon>Eukaryota</taxon>
        <taxon>Viridiplantae</taxon>
        <taxon>Streptophyta</taxon>
        <taxon>Embryophyta</taxon>
        <taxon>Tracheophyta</taxon>
        <taxon>Spermatophyta</taxon>
        <taxon>Magnoliopsida</taxon>
        <taxon>Liliopsida</taxon>
        <taxon>Asparagales</taxon>
        <taxon>Orchidaceae</taxon>
        <taxon>Apostasioideae</taxon>
        <taxon>Apostasia</taxon>
    </lineage>
</organism>
<proteinExistence type="predicted"/>
<evidence type="ECO:0000313" key="2">
    <source>
        <dbReference type="Proteomes" id="UP000236161"/>
    </source>
</evidence>